<protein>
    <submittedName>
        <fullName evidence="2">Uncharacterized protein</fullName>
    </submittedName>
</protein>
<feature type="region of interest" description="Disordered" evidence="1">
    <location>
        <begin position="41"/>
        <end position="107"/>
    </location>
</feature>
<feature type="compositionally biased region" description="Acidic residues" evidence="1">
    <location>
        <begin position="186"/>
        <end position="203"/>
    </location>
</feature>
<sequence length="307" mass="33088">MTCFTSATNPSESSVPASVSSESALIDIDLGSLWSSMVGVSPASQLPQETSQTYEPSLASGGGASSDIGLSTIVPRTATPPPSTHVRNQSGRTPDTNPADSSSPRRVMPAHLLNRLTFQPPMENMAMHHFQARAGRSGSREPSQVILSELPAQQVTPGTSHQGVLHIGAPASRPGGDSYQPPEHPVEDDEEEPDAREEADADAGDSPGHDDIEDEDVPSTCTSEYLQGRFHETFQVLDRLNATPNPYGSLYSWIIRIHKVEAVLEELEIGQRRYEVHSVIISDAGDPFEITCEDVKKCFGFNISLGE</sequence>
<organism evidence="2 3">
    <name type="scientific">Ganoderma sinense ZZ0214-1</name>
    <dbReference type="NCBI Taxonomy" id="1077348"/>
    <lineage>
        <taxon>Eukaryota</taxon>
        <taxon>Fungi</taxon>
        <taxon>Dikarya</taxon>
        <taxon>Basidiomycota</taxon>
        <taxon>Agaricomycotina</taxon>
        <taxon>Agaricomycetes</taxon>
        <taxon>Polyporales</taxon>
        <taxon>Polyporaceae</taxon>
        <taxon>Ganoderma</taxon>
    </lineage>
</organism>
<dbReference type="AlphaFoldDB" id="A0A2G8SDD4"/>
<evidence type="ECO:0000313" key="3">
    <source>
        <dbReference type="Proteomes" id="UP000230002"/>
    </source>
</evidence>
<evidence type="ECO:0000313" key="2">
    <source>
        <dbReference type="EMBL" id="PIL31784.1"/>
    </source>
</evidence>
<keyword evidence="3" id="KW-1185">Reference proteome</keyword>
<dbReference type="Proteomes" id="UP000230002">
    <property type="component" value="Unassembled WGS sequence"/>
</dbReference>
<name>A0A2G8SDD4_9APHY</name>
<evidence type="ECO:0000256" key="1">
    <source>
        <dbReference type="SAM" id="MobiDB-lite"/>
    </source>
</evidence>
<feature type="region of interest" description="Disordered" evidence="1">
    <location>
        <begin position="1"/>
        <end position="21"/>
    </location>
</feature>
<reference evidence="2 3" key="1">
    <citation type="journal article" date="2015" name="Sci. Rep.">
        <title>Chromosome-level genome map provides insights into diverse defense mechanisms in the medicinal fungus Ganoderma sinense.</title>
        <authorList>
            <person name="Zhu Y."/>
            <person name="Xu J."/>
            <person name="Sun C."/>
            <person name="Zhou S."/>
            <person name="Xu H."/>
            <person name="Nelson D.R."/>
            <person name="Qian J."/>
            <person name="Song J."/>
            <person name="Luo H."/>
            <person name="Xiang L."/>
            <person name="Li Y."/>
            <person name="Xu Z."/>
            <person name="Ji A."/>
            <person name="Wang L."/>
            <person name="Lu S."/>
            <person name="Hayward A."/>
            <person name="Sun W."/>
            <person name="Li X."/>
            <person name="Schwartz D.C."/>
            <person name="Wang Y."/>
            <person name="Chen S."/>
        </authorList>
    </citation>
    <scope>NUCLEOTIDE SEQUENCE [LARGE SCALE GENOMIC DNA]</scope>
    <source>
        <strain evidence="2 3">ZZ0214-1</strain>
    </source>
</reference>
<dbReference type="EMBL" id="AYKW01000012">
    <property type="protein sequence ID" value="PIL31784.1"/>
    <property type="molecule type" value="Genomic_DNA"/>
</dbReference>
<feature type="compositionally biased region" description="Polar residues" evidence="1">
    <location>
        <begin position="42"/>
        <end position="55"/>
    </location>
</feature>
<comment type="caution">
    <text evidence="2">The sequence shown here is derived from an EMBL/GenBank/DDBJ whole genome shotgun (WGS) entry which is preliminary data.</text>
</comment>
<feature type="region of interest" description="Disordered" evidence="1">
    <location>
        <begin position="154"/>
        <end position="218"/>
    </location>
</feature>
<gene>
    <name evidence="2" type="ORF">GSI_06488</name>
</gene>
<feature type="compositionally biased region" description="Low complexity" evidence="1">
    <location>
        <begin position="10"/>
        <end position="21"/>
    </location>
</feature>
<feature type="compositionally biased region" description="Polar residues" evidence="1">
    <location>
        <begin position="85"/>
        <end position="104"/>
    </location>
</feature>
<accession>A0A2G8SDD4</accession>
<proteinExistence type="predicted"/>